<dbReference type="Ensembl" id="ENSMGAT00000027697.1">
    <property type="protein sequence ID" value="ENSMGAP00000022877.1"/>
    <property type="gene ID" value="ENSMGAG00000006246.3"/>
</dbReference>
<evidence type="ECO:0000256" key="8">
    <source>
        <dbReference type="SAM" id="MobiDB-lite"/>
    </source>
</evidence>
<dbReference type="Bgee" id="ENSMGAG00000006246">
    <property type="expression patterns" value="Expressed in thymus and 17 other cell types or tissues"/>
</dbReference>
<reference evidence="11 12" key="1">
    <citation type="journal article" date="2010" name="PLoS Biol.">
        <title>Multi-platform next-generation sequencing of the domestic turkey (Meleagris gallopavo): genome assembly and analysis.</title>
        <authorList>
            <person name="Dalloul R.A."/>
            <person name="Long J.A."/>
            <person name="Zimin A.V."/>
            <person name="Aslam L."/>
            <person name="Beal K."/>
            <person name="Blomberg L.A."/>
            <person name="Bouffard P."/>
            <person name="Burt D.W."/>
            <person name="Crasta O."/>
            <person name="Crooijmans R.P."/>
            <person name="Cooper K."/>
            <person name="Coulombe R.A."/>
            <person name="De S."/>
            <person name="Delany M.E."/>
            <person name="Dodgson J.B."/>
            <person name="Dong J.J."/>
            <person name="Evans C."/>
            <person name="Frederickson K.M."/>
            <person name="Flicek P."/>
            <person name="Florea L."/>
            <person name="Folkerts O."/>
            <person name="Groenen M.A."/>
            <person name="Harkins T.T."/>
            <person name="Herrero J."/>
            <person name="Hoffmann S."/>
            <person name="Megens H.J."/>
            <person name="Jiang A."/>
            <person name="de Jong P."/>
            <person name="Kaiser P."/>
            <person name="Kim H."/>
            <person name="Kim K.W."/>
            <person name="Kim S."/>
            <person name="Langenberger D."/>
            <person name="Lee M.K."/>
            <person name="Lee T."/>
            <person name="Mane S."/>
            <person name="Marcais G."/>
            <person name="Marz M."/>
            <person name="McElroy A.P."/>
            <person name="Modise T."/>
            <person name="Nefedov M."/>
            <person name="Notredame C."/>
            <person name="Paton I.R."/>
            <person name="Payne W.S."/>
            <person name="Pertea G."/>
            <person name="Prickett D."/>
            <person name="Puiu D."/>
            <person name="Qioa D."/>
            <person name="Raineri E."/>
            <person name="Ruffier M."/>
            <person name="Salzberg S.L."/>
            <person name="Schatz M.C."/>
            <person name="Scheuring C."/>
            <person name="Schmidt C.J."/>
            <person name="Schroeder S."/>
            <person name="Searle S.M."/>
            <person name="Smith E.J."/>
            <person name="Smith J."/>
            <person name="Sonstegard T.S."/>
            <person name="Stadler P.F."/>
            <person name="Tafer H."/>
            <person name="Tu Z.J."/>
            <person name="Van Tassell C.P."/>
            <person name="Vilella A.J."/>
            <person name="Williams K.P."/>
            <person name="Yorke J.A."/>
            <person name="Zhang L."/>
            <person name="Zhang H.B."/>
            <person name="Zhang X."/>
            <person name="Zhang Y."/>
            <person name="Reed K.M."/>
        </authorList>
    </citation>
    <scope>NUCLEOTIDE SEQUENCE [LARGE SCALE GENOMIC DNA]</scope>
</reference>
<accession>A0A803XTN1</accession>
<feature type="region of interest" description="Disordered" evidence="8">
    <location>
        <begin position="283"/>
        <end position="309"/>
    </location>
</feature>
<evidence type="ECO:0000256" key="5">
    <source>
        <dbReference type="ARBA" id="ARBA00023163"/>
    </source>
</evidence>
<gene>
    <name evidence="11" type="primary">EPC1</name>
</gene>
<protein>
    <recommendedName>
        <fullName evidence="7">Enhancer of polycomb homolog</fullName>
    </recommendedName>
</protein>
<feature type="region of interest" description="Disordered" evidence="8">
    <location>
        <begin position="321"/>
        <end position="350"/>
    </location>
</feature>
<evidence type="ECO:0000259" key="10">
    <source>
        <dbReference type="Pfam" id="PF10513"/>
    </source>
</evidence>
<dbReference type="GeneTree" id="ENSGT00940000155003"/>
<evidence type="ECO:0000256" key="3">
    <source>
        <dbReference type="ARBA" id="ARBA00022853"/>
    </source>
</evidence>
<dbReference type="InterPro" id="IPR024943">
    <property type="entry name" value="Enhancer_polycomb"/>
</dbReference>
<keyword evidence="3" id="KW-0156">Chromatin regulator</keyword>
<evidence type="ECO:0000256" key="4">
    <source>
        <dbReference type="ARBA" id="ARBA00023015"/>
    </source>
</evidence>
<evidence type="ECO:0000256" key="6">
    <source>
        <dbReference type="ARBA" id="ARBA00023242"/>
    </source>
</evidence>
<dbReference type="AlphaFoldDB" id="A0A803XTN1"/>
<comment type="subcellular location">
    <subcellularLocation>
        <location evidence="1 7">Nucleus</location>
    </subcellularLocation>
</comment>
<dbReference type="PANTHER" id="PTHR14898">
    <property type="entry name" value="ENHANCER OF POLYCOMB"/>
    <property type="match status" value="1"/>
</dbReference>
<dbReference type="GO" id="GO:0006325">
    <property type="term" value="P:chromatin organization"/>
    <property type="evidence" value="ECO:0007669"/>
    <property type="project" value="UniProtKB-KW"/>
</dbReference>
<sequence length="763" mass="85297">MEHHLQRAISAQQVYGEKRDNMVIPVPEAESNIAYYESIYPGEFKMPKQLIHIQPFSLDAEQPDYDMDSEDEVFVNKLKKRMDISPLQFEEMIDRLEKGSGQQPVSLQEAKLLLKEDDELIREVYEYWIKKRKNCRGPSLIPAVKQEKRDGSSTNDPYVAFRRRTEKMQTRKNRKNDEASYEKMLKLRRDLSRAVTILEMIKRREKSKRELLHLTLEIIEKRYNLGDYSGEIVSEVMAQRQPMKPTYAIPIIPVTNSSPFKHQETMELKEYKVKQDKSDVIRPKRKYEKKPKVLPSSAAATPQQTSPAALPVFNAKDLNQYDFPSSDEEPLSQVLSGSSEAEEENDPDGPFAFRRKAGCQYYAPHLDQPGNWPWSSPKEGRLGDVRYRYCLTTLTVPQRCIGFARRRVGRGGRVLLDRAHSDYDNTFHQLDLEMLSSSQHSSISQFANTSETNTSDKSFSKDLSQILVNIKSCRWRHFRPRTPSLHDSDNDELSCRKLYRGINRTGTAQPGTQTCSTSIQSKSSSGSAHFAFTAEQYQQHQQQLALMQKQQLAQIHQQQANSNSSANTSQGFVSKTLDSVSAQFAASALVTSEQLMGFKMKDDVVLGIGVNGILQASGVYKGLHLSSTTPTALVHTSSSSTAGSALLQPSNITQTSSSHSALSHQASAANSATTQVLIGNNIRLTVPSSVATVNSITTLNARHIPRTLSAVPSSALKLAAATNCQVPKVPASSSVDAVPRENHETEKPALNNIADNTVAMEVT</sequence>
<dbReference type="GO" id="GO:0035267">
    <property type="term" value="C:NuA4 histone acetyltransferase complex"/>
    <property type="evidence" value="ECO:0007669"/>
    <property type="project" value="InterPro"/>
</dbReference>
<proteinExistence type="inferred from homology"/>
<keyword evidence="12" id="KW-1185">Reference proteome</keyword>
<evidence type="ECO:0000259" key="9">
    <source>
        <dbReference type="Pfam" id="PF06752"/>
    </source>
</evidence>
<evidence type="ECO:0000313" key="11">
    <source>
        <dbReference type="Ensembl" id="ENSMGAP00000022877.1"/>
    </source>
</evidence>
<feature type="domain" description="Enhancer of polycomb C-terminal" evidence="9">
    <location>
        <begin position="531"/>
        <end position="763"/>
    </location>
</feature>
<evidence type="ECO:0000256" key="1">
    <source>
        <dbReference type="ARBA" id="ARBA00004123"/>
    </source>
</evidence>
<comment type="similarity">
    <text evidence="2 7">Belongs to the enhancer of polycomb family.</text>
</comment>
<feature type="compositionally biased region" description="Low complexity" evidence="8">
    <location>
        <begin position="295"/>
        <end position="309"/>
    </location>
</feature>
<evidence type="ECO:0000256" key="7">
    <source>
        <dbReference type="RuleBase" id="RU361124"/>
    </source>
</evidence>
<reference evidence="11" key="3">
    <citation type="submission" date="2025-09" db="UniProtKB">
        <authorList>
            <consortium name="Ensembl"/>
        </authorList>
    </citation>
    <scope>IDENTIFICATION</scope>
</reference>
<keyword evidence="5 7" id="KW-0804">Transcription</keyword>
<keyword evidence="4 7" id="KW-0805">Transcription regulation</keyword>
<dbReference type="Pfam" id="PF10513">
    <property type="entry name" value="EPL1"/>
    <property type="match status" value="1"/>
</dbReference>
<feature type="domain" description="Enhancer of polycomb-like N-terminal" evidence="10">
    <location>
        <begin position="4"/>
        <end position="98"/>
    </location>
</feature>
<dbReference type="Pfam" id="PF06752">
    <property type="entry name" value="E_Pc_C"/>
    <property type="match status" value="1"/>
</dbReference>
<keyword evidence="6 7" id="KW-0539">Nucleus</keyword>
<dbReference type="InterPro" id="IPR009607">
    <property type="entry name" value="Enhancer_polycomb_C"/>
</dbReference>
<organism evidence="11 12">
    <name type="scientific">Meleagris gallopavo</name>
    <name type="common">Wild turkey</name>
    <dbReference type="NCBI Taxonomy" id="9103"/>
    <lineage>
        <taxon>Eukaryota</taxon>
        <taxon>Metazoa</taxon>
        <taxon>Chordata</taxon>
        <taxon>Craniata</taxon>
        <taxon>Vertebrata</taxon>
        <taxon>Euteleostomi</taxon>
        <taxon>Archelosauria</taxon>
        <taxon>Archosauria</taxon>
        <taxon>Dinosauria</taxon>
        <taxon>Saurischia</taxon>
        <taxon>Theropoda</taxon>
        <taxon>Coelurosauria</taxon>
        <taxon>Aves</taxon>
        <taxon>Neognathae</taxon>
        <taxon>Galloanserae</taxon>
        <taxon>Galliformes</taxon>
        <taxon>Phasianidae</taxon>
        <taxon>Meleagridinae</taxon>
        <taxon>Meleagris</taxon>
    </lineage>
</organism>
<evidence type="ECO:0000313" key="12">
    <source>
        <dbReference type="Proteomes" id="UP000001645"/>
    </source>
</evidence>
<dbReference type="Proteomes" id="UP000001645">
    <property type="component" value="Chromosome 6"/>
</dbReference>
<dbReference type="GO" id="GO:0005634">
    <property type="term" value="C:nucleus"/>
    <property type="evidence" value="ECO:0007669"/>
    <property type="project" value="UniProtKB-SubCell"/>
</dbReference>
<evidence type="ECO:0000256" key="2">
    <source>
        <dbReference type="ARBA" id="ARBA00008035"/>
    </source>
</evidence>
<dbReference type="InterPro" id="IPR019542">
    <property type="entry name" value="Enhancer_polycomb-like_N"/>
</dbReference>
<reference evidence="11" key="2">
    <citation type="submission" date="2025-08" db="UniProtKB">
        <authorList>
            <consortium name="Ensembl"/>
        </authorList>
    </citation>
    <scope>IDENTIFICATION</scope>
</reference>
<dbReference type="GO" id="GO:0006357">
    <property type="term" value="P:regulation of transcription by RNA polymerase II"/>
    <property type="evidence" value="ECO:0007669"/>
    <property type="project" value="InterPro"/>
</dbReference>
<name>A0A803XTN1_MELGA</name>